<keyword evidence="2" id="KW-1185">Reference proteome</keyword>
<name>A0A4C1TZ26_EUMVA</name>
<dbReference type="Proteomes" id="UP000299102">
    <property type="component" value="Unassembled WGS sequence"/>
</dbReference>
<accession>A0A4C1TZ26</accession>
<sequence>MCIGSFNLGGLEEPRALGEPILNLGIRAVNLRKSITGIEARSHLGLILARSVFSCFCTKPVPCDVLPACNDPYSARGLRLVADSKSGSQQHQRSFGRFTKILTVTPLVSGLGGTQEEG</sequence>
<dbReference type="EMBL" id="BGZK01000106">
    <property type="protein sequence ID" value="GBP19309.1"/>
    <property type="molecule type" value="Genomic_DNA"/>
</dbReference>
<gene>
    <name evidence="1" type="ORF">EVAR_79909_1</name>
</gene>
<reference evidence="1 2" key="1">
    <citation type="journal article" date="2019" name="Commun. Biol.">
        <title>The bagworm genome reveals a unique fibroin gene that provides high tensile strength.</title>
        <authorList>
            <person name="Kono N."/>
            <person name="Nakamura H."/>
            <person name="Ohtoshi R."/>
            <person name="Tomita M."/>
            <person name="Numata K."/>
            <person name="Arakawa K."/>
        </authorList>
    </citation>
    <scope>NUCLEOTIDE SEQUENCE [LARGE SCALE GENOMIC DNA]</scope>
</reference>
<comment type="caution">
    <text evidence="1">The sequence shown here is derived from an EMBL/GenBank/DDBJ whole genome shotgun (WGS) entry which is preliminary data.</text>
</comment>
<dbReference type="AlphaFoldDB" id="A0A4C1TZ26"/>
<protein>
    <submittedName>
        <fullName evidence="1">Uncharacterized protein</fullName>
    </submittedName>
</protein>
<evidence type="ECO:0000313" key="2">
    <source>
        <dbReference type="Proteomes" id="UP000299102"/>
    </source>
</evidence>
<evidence type="ECO:0000313" key="1">
    <source>
        <dbReference type="EMBL" id="GBP19309.1"/>
    </source>
</evidence>
<organism evidence="1 2">
    <name type="scientific">Eumeta variegata</name>
    <name type="common">Bagworm moth</name>
    <name type="synonym">Eumeta japonica</name>
    <dbReference type="NCBI Taxonomy" id="151549"/>
    <lineage>
        <taxon>Eukaryota</taxon>
        <taxon>Metazoa</taxon>
        <taxon>Ecdysozoa</taxon>
        <taxon>Arthropoda</taxon>
        <taxon>Hexapoda</taxon>
        <taxon>Insecta</taxon>
        <taxon>Pterygota</taxon>
        <taxon>Neoptera</taxon>
        <taxon>Endopterygota</taxon>
        <taxon>Lepidoptera</taxon>
        <taxon>Glossata</taxon>
        <taxon>Ditrysia</taxon>
        <taxon>Tineoidea</taxon>
        <taxon>Psychidae</taxon>
        <taxon>Oiketicinae</taxon>
        <taxon>Eumeta</taxon>
    </lineage>
</organism>
<proteinExistence type="predicted"/>